<evidence type="ECO:0000259" key="5">
    <source>
        <dbReference type="SMART" id="SM00849"/>
    </source>
</evidence>
<keyword evidence="7" id="KW-1185">Reference proteome</keyword>
<keyword evidence="2" id="KW-0479">Metal-binding</keyword>
<dbReference type="PANTHER" id="PTHR42978:SF6">
    <property type="entry name" value="QUORUM-QUENCHING LACTONASE YTNP-RELATED"/>
    <property type="match status" value="1"/>
</dbReference>
<dbReference type="Gene3D" id="3.60.15.10">
    <property type="entry name" value="Ribonuclease Z/Hydroxyacylglutathione hydrolase-like"/>
    <property type="match status" value="1"/>
</dbReference>
<comment type="similarity">
    <text evidence="1">Belongs to the metallo-beta-lactamase superfamily.</text>
</comment>
<evidence type="ECO:0000313" key="6">
    <source>
        <dbReference type="EMBL" id="PCD76856.1"/>
    </source>
</evidence>
<dbReference type="AlphaFoldDB" id="A0A2A4CRU7"/>
<proteinExistence type="inferred from homology"/>
<dbReference type="GO" id="GO:0016787">
    <property type="term" value="F:hydrolase activity"/>
    <property type="evidence" value="ECO:0007669"/>
    <property type="project" value="UniProtKB-KW"/>
</dbReference>
<sequence length="306" mass="32356">MNLTRRTILRGAMGGALTLGASSLLPRRSFAASTLALGSAMLDTLSDGNLVLPLSFVTPHDGAAAKLAELGVTGDQVEPPCNVTLYRDGTNTVLFDVGAGPDFMPTAGKLGEALDALGVSAEEVTHVIFTHAHPDHLWGVLDDFDEPLFTNATHMMGAAEMDYWLNPETVNTIGTERQSFAAGALRRLEILKDQIETFEPEAELLPGIRAHASFGHTPGHMAFEVAQGSNSVMIVGDAIGNGHLAFAVPDWVSGSDQDAEMGVATRLSLLSMLAERKMAMIGYHLPGGGIGMVEAANGAYRFEPEV</sequence>
<dbReference type="InterPro" id="IPR036866">
    <property type="entry name" value="RibonucZ/Hydroxyglut_hydro"/>
</dbReference>
<keyword evidence="3 6" id="KW-0378">Hydrolase</keyword>
<gene>
    <name evidence="6" type="ORF">CLN94_07115</name>
</gene>
<evidence type="ECO:0000256" key="3">
    <source>
        <dbReference type="ARBA" id="ARBA00022801"/>
    </source>
</evidence>
<dbReference type="PROSITE" id="PS51318">
    <property type="entry name" value="TAT"/>
    <property type="match status" value="1"/>
</dbReference>
<dbReference type="OrthoDB" id="9773738at2"/>
<evidence type="ECO:0000313" key="7">
    <source>
        <dbReference type="Proteomes" id="UP000243507"/>
    </source>
</evidence>
<dbReference type="InterPro" id="IPR006311">
    <property type="entry name" value="TAT_signal"/>
</dbReference>
<dbReference type="PANTHER" id="PTHR42978">
    <property type="entry name" value="QUORUM-QUENCHING LACTONASE YTNP-RELATED-RELATED"/>
    <property type="match status" value="1"/>
</dbReference>
<dbReference type="InterPro" id="IPR001279">
    <property type="entry name" value="Metallo-B-lactamas"/>
</dbReference>
<reference evidence="6 7" key="1">
    <citation type="submission" date="2017-09" db="EMBL/GenBank/DDBJ databases">
        <title>A multilocus sequence analysis scheme for characterization of bacteria in the genus Thioclava.</title>
        <authorList>
            <person name="Liu Y."/>
            <person name="Shao Z."/>
        </authorList>
    </citation>
    <scope>NUCLEOTIDE SEQUENCE [LARGE SCALE GENOMIC DNA]</scope>
    <source>
        <strain evidence="6 7">CAU 1312</strain>
    </source>
</reference>
<keyword evidence="4" id="KW-0862">Zinc</keyword>
<dbReference type="RefSeq" id="WP_096432595.1">
    <property type="nucleotide sequence ID" value="NZ_NTJD01000004.1"/>
</dbReference>
<dbReference type="EMBL" id="NTJD01000004">
    <property type="protein sequence ID" value="PCD76856.1"/>
    <property type="molecule type" value="Genomic_DNA"/>
</dbReference>
<dbReference type="SUPFAM" id="SSF56281">
    <property type="entry name" value="Metallo-hydrolase/oxidoreductase"/>
    <property type="match status" value="1"/>
</dbReference>
<feature type="domain" description="Metallo-beta-lactamase" evidence="5">
    <location>
        <begin position="80"/>
        <end position="284"/>
    </location>
</feature>
<dbReference type="SMART" id="SM00849">
    <property type="entry name" value="Lactamase_B"/>
    <property type="match status" value="1"/>
</dbReference>
<accession>A0A2A4CRU7</accession>
<evidence type="ECO:0000256" key="2">
    <source>
        <dbReference type="ARBA" id="ARBA00022723"/>
    </source>
</evidence>
<dbReference type="InterPro" id="IPR051013">
    <property type="entry name" value="MBL_superfamily_lactonases"/>
</dbReference>
<dbReference type="GO" id="GO:0046872">
    <property type="term" value="F:metal ion binding"/>
    <property type="evidence" value="ECO:0007669"/>
    <property type="project" value="UniProtKB-KW"/>
</dbReference>
<comment type="caution">
    <text evidence="6">The sequence shown here is derived from an EMBL/GenBank/DDBJ whole genome shotgun (WGS) entry which is preliminary data.</text>
</comment>
<evidence type="ECO:0000256" key="1">
    <source>
        <dbReference type="ARBA" id="ARBA00007749"/>
    </source>
</evidence>
<evidence type="ECO:0000256" key="4">
    <source>
        <dbReference type="ARBA" id="ARBA00022833"/>
    </source>
</evidence>
<dbReference type="Proteomes" id="UP000243507">
    <property type="component" value="Unassembled WGS sequence"/>
</dbReference>
<name>A0A2A4CRU7_9RHOB</name>
<protein>
    <submittedName>
        <fullName evidence="6">MBL fold metallo-hydrolase</fullName>
    </submittedName>
</protein>
<dbReference type="CDD" id="cd07720">
    <property type="entry name" value="OPHC2-like_MBL-fold"/>
    <property type="match status" value="1"/>
</dbReference>
<dbReference type="Pfam" id="PF00753">
    <property type="entry name" value="Lactamase_B"/>
    <property type="match status" value="1"/>
</dbReference>
<organism evidence="6 7">
    <name type="scientific">Pseudothioclava arenosa</name>
    <dbReference type="NCBI Taxonomy" id="1795308"/>
    <lineage>
        <taxon>Bacteria</taxon>
        <taxon>Pseudomonadati</taxon>
        <taxon>Pseudomonadota</taxon>
        <taxon>Alphaproteobacteria</taxon>
        <taxon>Rhodobacterales</taxon>
        <taxon>Paracoccaceae</taxon>
        <taxon>Pseudothioclava</taxon>
    </lineage>
</organism>